<name>A0A2I0B4H2_9ASPA</name>
<dbReference type="PANTHER" id="PTHR21600">
    <property type="entry name" value="MITOCHONDRIAL RNA PSEUDOURIDINE SYNTHASE"/>
    <property type="match status" value="1"/>
</dbReference>
<dbReference type="GO" id="GO:0003723">
    <property type="term" value="F:RNA binding"/>
    <property type="evidence" value="ECO:0007669"/>
    <property type="project" value="InterPro"/>
</dbReference>
<comment type="catalytic activity">
    <reaction evidence="1">
        <text>a uridine in RNA = a pseudouridine in RNA</text>
        <dbReference type="Rhea" id="RHEA:48348"/>
        <dbReference type="Rhea" id="RHEA-COMP:12068"/>
        <dbReference type="Rhea" id="RHEA-COMP:12069"/>
        <dbReference type="ChEBI" id="CHEBI:65314"/>
        <dbReference type="ChEBI" id="CHEBI:65315"/>
    </reaction>
</comment>
<dbReference type="AlphaFoldDB" id="A0A2I0B4H2"/>
<dbReference type="InterPro" id="IPR050188">
    <property type="entry name" value="RluA_PseudoU_synthase"/>
</dbReference>
<gene>
    <name evidence="3" type="ORF">AXF42_Ash012258</name>
</gene>
<dbReference type="InterPro" id="IPR020103">
    <property type="entry name" value="PsdUridine_synth_cat_dom_sf"/>
</dbReference>
<dbReference type="Proteomes" id="UP000236161">
    <property type="component" value="Unassembled WGS sequence"/>
</dbReference>
<proteinExistence type="predicted"/>
<dbReference type="Gene3D" id="3.30.2350.10">
    <property type="entry name" value="Pseudouridine synthase"/>
    <property type="match status" value="1"/>
</dbReference>
<keyword evidence="4" id="KW-1185">Reference proteome</keyword>
<evidence type="ECO:0000256" key="1">
    <source>
        <dbReference type="ARBA" id="ARBA00000073"/>
    </source>
</evidence>
<dbReference type="PROSITE" id="PS01129">
    <property type="entry name" value="PSI_RLU"/>
    <property type="match status" value="1"/>
</dbReference>
<dbReference type="OrthoDB" id="428658at2759"/>
<sequence>MLNACSVGSELVYLRLPWKEPSAPFKLEVLYEDEDMVAINKPSGLQVLPGGLFQQRTVLTQLQWKEWTRGIHFSSSQAVQEPYPVPVHRLGRGTSGILICAKSKLAKKVFASYFSEGTSVVGHKWCRLLEVSSWLDGSMLDSSVLPATCLVEMDLWDHLKTEPDPPKVRKLSKIYRALVTGILEHNEVIIEQPIGLMHYPGVATGLYVASSEGSVPSASLSFCLLSNIFFSFSFQTNQKPHRKCDQIGTKLFH</sequence>
<dbReference type="GO" id="GO:0009982">
    <property type="term" value="F:pseudouridine synthase activity"/>
    <property type="evidence" value="ECO:0007669"/>
    <property type="project" value="InterPro"/>
</dbReference>
<evidence type="ECO:0000313" key="4">
    <source>
        <dbReference type="Proteomes" id="UP000236161"/>
    </source>
</evidence>
<dbReference type="InterPro" id="IPR006224">
    <property type="entry name" value="PsdUridine_synth_RluA-like_CS"/>
</dbReference>
<evidence type="ECO:0000259" key="2">
    <source>
        <dbReference type="Pfam" id="PF00849"/>
    </source>
</evidence>
<dbReference type="Pfam" id="PF00849">
    <property type="entry name" value="PseudoU_synth_2"/>
    <property type="match status" value="1"/>
</dbReference>
<dbReference type="InterPro" id="IPR006145">
    <property type="entry name" value="PsdUridine_synth_RsuA/RluA"/>
</dbReference>
<reference evidence="3 4" key="1">
    <citation type="journal article" date="2017" name="Nature">
        <title>The Apostasia genome and the evolution of orchids.</title>
        <authorList>
            <person name="Zhang G.Q."/>
            <person name="Liu K.W."/>
            <person name="Li Z."/>
            <person name="Lohaus R."/>
            <person name="Hsiao Y.Y."/>
            <person name="Niu S.C."/>
            <person name="Wang J.Y."/>
            <person name="Lin Y.C."/>
            <person name="Xu Q."/>
            <person name="Chen L.J."/>
            <person name="Yoshida K."/>
            <person name="Fujiwara S."/>
            <person name="Wang Z.W."/>
            <person name="Zhang Y.Q."/>
            <person name="Mitsuda N."/>
            <person name="Wang M."/>
            <person name="Liu G.H."/>
            <person name="Pecoraro L."/>
            <person name="Huang H.X."/>
            <person name="Xiao X.J."/>
            <person name="Lin M."/>
            <person name="Wu X.Y."/>
            <person name="Wu W.L."/>
            <person name="Chen Y.Y."/>
            <person name="Chang S.B."/>
            <person name="Sakamoto S."/>
            <person name="Ohme-Takagi M."/>
            <person name="Yagi M."/>
            <person name="Zeng S.J."/>
            <person name="Shen C.Y."/>
            <person name="Yeh C.M."/>
            <person name="Luo Y.B."/>
            <person name="Tsai W.C."/>
            <person name="Van de Peer Y."/>
            <person name="Liu Z.J."/>
        </authorList>
    </citation>
    <scope>NUCLEOTIDE SEQUENCE [LARGE SCALE GENOMIC DNA]</scope>
    <source>
        <strain evidence="4">cv. Shenzhen</strain>
        <tissue evidence="3">Stem</tissue>
    </source>
</reference>
<dbReference type="STRING" id="1088818.A0A2I0B4H2"/>
<accession>A0A2I0B4H2</accession>
<feature type="domain" description="Pseudouridine synthase RsuA/RluA-like" evidence="2">
    <location>
        <begin position="36"/>
        <end position="114"/>
    </location>
</feature>
<dbReference type="EMBL" id="KZ451916">
    <property type="protein sequence ID" value="PKA62671.1"/>
    <property type="molecule type" value="Genomic_DNA"/>
</dbReference>
<organism evidence="3 4">
    <name type="scientific">Apostasia shenzhenica</name>
    <dbReference type="NCBI Taxonomy" id="1088818"/>
    <lineage>
        <taxon>Eukaryota</taxon>
        <taxon>Viridiplantae</taxon>
        <taxon>Streptophyta</taxon>
        <taxon>Embryophyta</taxon>
        <taxon>Tracheophyta</taxon>
        <taxon>Spermatophyta</taxon>
        <taxon>Magnoliopsida</taxon>
        <taxon>Liliopsida</taxon>
        <taxon>Asparagales</taxon>
        <taxon>Orchidaceae</taxon>
        <taxon>Apostasioideae</taxon>
        <taxon>Apostasia</taxon>
    </lineage>
</organism>
<evidence type="ECO:0000313" key="3">
    <source>
        <dbReference type="EMBL" id="PKA62671.1"/>
    </source>
</evidence>
<dbReference type="PANTHER" id="PTHR21600:SF88">
    <property type="entry name" value="RNA PSEUDOURIDINE SYNTHASE 5"/>
    <property type="match status" value="1"/>
</dbReference>
<dbReference type="SUPFAM" id="SSF55120">
    <property type="entry name" value="Pseudouridine synthase"/>
    <property type="match status" value="1"/>
</dbReference>
<protein>
    <submittedName>
        <fullName evidence="3">RNA pseudouridine synthase 5</fullName>
    </submittedName>
</protein>
<dbReference type="GO" id="GO:0000455">
    <property type="term" value="P:enzyme-directed rRNA pseudouridine synthesis"/>
    <property type="evidence" value="ECO:0007669"/>
    <property type="project" value="TreeGrafter"/>
</dbReference>